<gene>
    <name evidence="3" type="ordered locus">Reut_A2939</name>
</gene>
<dbReference type="AlphaFoldDB" id="Q46X34"/>
<dbReference type="PANTHER" id="PTHR11373:SF32">
    <property type="entry name" value="DEOXYGUANOSINETRIPHOSPHATE TRIPHOSPHOHYDROLASE"/>
    <property type="match status" value="1"/>
</dbReference>
<dbReference type="GO" id="GO:0006203">
    <property type="term" value="P:dGTP catabolic process"/>
    <property type="evidence" value="ECO:0007669"/>
    <property type="project" value="TreeGrafter"/>
</dbReference>
<reference evidence="3" key="1">
    <citation type="submission" date="2005-08" db="EMBL/GenBank/DDBJ databases">
        <title>Complete sequence of Chromosome1 of Ralstonia eutropha JMP134.</title>
        <authorList>
            <person name="Copeland A."/>
            <person name="Lucas S."/>
            <person name="Lapidus A."/>
            <person name="Barry K."/>
            <person name="Detter J.C."/>
            <person name="Glavina T."/>
            <person name="Hammon N."/>
            <person name="Israni S."/>
            <person name="Pitluck S."/>
            <person name="Goltsman E."/>
            <person name="Martinez M."/>
            <person name="Schmutz J."/>
            <person name="Larimer F."/>
            <person name="Land M."/>
            <person name="Lykidis A."/>
            <person name="Richardson P."/>
        </authorList>
    </citation>
    <scope>NUCLEOTIDE SEQUENCE</scope>
    <source>
        <strain evidence="3">JMP134</strain>
    </source>
</reference>
<dbReference type="EMBL" id="CP000090">
    <property type="protein sequence ID" value="AAZ62299.1"/>
    <property type="molecule type" value="Genomic_DNA"/>
</dbReference>
<dbReference type="Gene3D" id="1.10.3410.10">
    <property type="entry name" value="putative deoxyguanosinetriphosphate triphosphohydrolase like domain"/>
    <property type="match status" value="1"/>
</dbReference>
<proteinExistence type="predicted"/>
<dbReference type="CDD" id="cd00077">
    <property type="entry name" value="HDc"/>
    <property type="match status" value="1"/>
</dbReference>
<dbReference type="SMART" id="SM00471">
    <property type="entry name" value="HDc"/>
    <property type="match status" value="1"/>
</dbReference>
<dbReference type="OrthoDB" id="9803619at2"/>
<evidence type="ECO:0000256" key="1">
    <source>
        <dbReference type="ARBA" id="ARBA00022801"/>
    </source>
</evidence>
<dbReference type="GO" id="GO:0008832">
    <property type="term" value="F:dGTPase activity"/>
    <property type="evidence" value="ECO:0007669"/>
    <property type="project" value="UniProtKB-EC"/>
</dbReference>
<dbReference type="InterPro" id="IPR050135">
    <property type="entry name" value="dGTPase-like"/>
</dbReference>
<organism evidence="3">
    <name type="scientific">Cupriavidus pinatubonensis (strain JMP 134 / LMG 1197)</name>
    <name type="common">Cupriavidus necator (strain JMP 134)</name>
    <dbReference type="NCBI Taxonomy" id="264198"/>
    <lineage>
        <taxon>Bacteria</taxon>
        <taxon>Pseudomonadati</taxon>
        <taxon>Pseudomonadota</taxon>
        <taxon>Betaproteobacteria</taxon>
        <taxon>Burkholderiales</taxon>
        <taxon>Burkholderiaceae</taxon>
        <taxon>Cupriavidus</taxon>
    </lineage>
</organism>
<keyword evidence="1 3" id="KW-0378">Hydrolase</keyword>
<dbReference type="PANTHER" id="PTHR11373">
    <property type="entry name" value="DEOXYNUCLEOSIDE TRIPHOSPHATE TRIPHOSPHOHYDROLASE"/>
    <property type="match status" value="1"/>
</dbReference>
<dbReference type="NCBIfam" id="TIGR01353">
    <property type="entry name" value="dGTP_triPase"/>
    <property type="match status" value="1"/>
</dbReference>
<dbReference type="NCBIfam" id="NF003429">
    <property type="entry name" value="PRK04926.1"/>
    <property type="match status" value="1"/>
</dbReference>
<dbReference type="DNASU" id="3610365"/>
<dbReference type="Gene3D" id="1.10.3210.10">
    <property type="entry name" value="Hypothetical protein af1432"/>
    <property type="match status" value="2"/>
</dbReference>
<dbReference type="InterPro" id="IPR003607">
    <property type="entry name" value="HD/PDEase_dom"/>
</dbReference>
<dbReference type="EC" id="3.1.5.1" evidence="3"/>
<dbReference type="InterPro" id="IPR006674">
    <property type="entry name" value="HD_domain"/>
</dbReference>
<dbReference type="HOGENOM" id="CLU_028163_2_1_4"/>
<accession>Q46X34</accession>
<dbReference type="SMR" id="Q46X34"/>
<protein>
    <submittedName>
        <fullName evidence="3">Deoxyguanosinetriphosphate triphosphohydrolase</fullName>
        <ecNumber evidence="3">3.1.5.1</ecNumber>
    </submittedName>
</protein>
<evidence type="ECO:0000259" key="2">
    <source>
        <dbReference type="PROSITE" id="PS51831"/>
    </source>
</evidence>
<dbReference type="PROSITE" id="PS51831">
    <property type="entry name" value="HD"/>
    <property type="match status" value="1"/>
</dbReference>
<dbReference type="InterPro" id="IPR006261">
    <property type="entry name" value="dGTPase"/>
</dbReference>
<dbReference type="KEGG" id="reu:Reut_A2939"/>
<dbReference type="Pfam" id="PF01966">
    <property type="entry name" value="HD"/>
    <property type="match status" value="1"/>
</dbReference>
<dbReference type="eggNOG" id="COG0232">
    <property type="taxonomic scope" value="Bacteria"/>
</dbReference>
<sequence length="471" mass="53501">MTGRNILTESESDRGRVLFSPAFRRLQQKAQVFSMEPNAAVRSRLTHSFEVSQIGRYIADLLSEKLGIATEQQAGALVNFVETACLMHDIGNPPFGHFGEEAIKKWFEDNGERCLRLSIGRPKPSDGACPDQAKVRDALVDFADFDGNPQGLRIVARLQWNTDEFGLNLTKTSLASFMKYIRMAGGEKSGIFTKKAGYFTTERDLVESVWREFGYELPQRFPLAYIMEAADDIAYCISDLEDSFEKDIVRPDDALSYVEEQYERHEFEDGDPKHVDIRRAIRQMRAKERESGGEFTFTDFRTSLNNVIVNYVADRYVENHSKILDGTLESLIPGNEPPGAILNAIRKFCREHVYTHESVQRVELAGYNAIRGLLEQCSSLLCISAEGFRAARANEKQDAKGQALVLEPKLLRLFPEKYIKVYDYHLKQAGGDEADPFLEWTYRAHLIVDFISGMTDDFAMTTYRTLAGMRL</sequence>
<dbReference type="SUPFAM" id="SSF109604">
    <property type="entry name" value="HD-domain/PDEase-like"/>
    <property type="match status" value="1"/>
</dbReference>
<evidence type="ECO:0000313" key="3">
    <source>
        <dbReference type="EMBL" id="AAZ62299.1"/>
    </source>
</evidence>
<dbReference type="InterPro" id="IPR023293">
    <property type="entry name" value="dGTP_triP_hydro_central_sf"/>
</dbReference>
<name>Q46X34_CUPPJ</name>
<dbReference type="STRING" id="264198.Reut_A2939"/>
<feature type="domain" description="HD" evidence="2">
    <location>
        <begin position="44"/>
        <end position="236"/>
    </location>
</feature>